<keyword evidence="3" id="KW-1185">Reference proteome</keyword>
<dbReference type="PANTHER" id="PTHR14614:SF147">
    <property type="entry name" value="S-ADENOSYLMETHIONINE-DEPENDENT METHYLTRANSFERASE OF THE SEVEN BETA-STRAND FAMILY"/>
    <property type="match status" value="1"/>
</dbReference>
<reference evidence="2" key="1">
    <citation type="submission" date="2023-06" db="EMBL/GenBank/DDBJ databases">
        <title>Genome-scale phylogeny and comparative genomics of the fungal order Sordariales.</title>
        <authorList>
            <consortium name="Lawrence Berkeley National Laboratory"/>
            <person name="Hensen N."/>
            <person name="Bonometti L."/>
            <person name="Westerberg I."/>
            <person name="Brannstrom I.O."/>
            <person name="Guillou S."/>
            <person name="Cros-Aarteil S."/>
            <person name="Calhoun S."/>
            <person name="Haridas S."/>
            <person name="Kuo A."/>
            <person name="Mondo S."/>
            <person name="Pangilinan J."/>
            <person name="Riley R."/>
            <person name="Labutti K."/>
            <person name="Andreopoulos B."/>
            <person name="Lipzen A."/>
            <person name="Chen C."/>
            <person name="Yanf M."/>
            <person name="Daum C."/>
            <person name="Ng V."/>
            <person name="Clum A."/>
            <person name="Steindorff A."/>
            <person name="Ohm R."/>
            <person name="Martin F."/>
            <person name="Silar P."/>
            <person name="Natvig D."/>
            <person name="Lalanne C."/>
            <person name="Gautier V."/>
            <person name="Ament-Velasquez S.L."/>
            <person name="Kruys A."/>
            <person name="Hutchinson M.I."/>
            <person name="Powell A.J."/>
            <person name="Barry K."/>
            <person name="Miller A.N."/>
            <person name="Grigoriev I.V."/>
            <person name="Debuchy R."/>
            <person name="Gladieux P."/>
            <person name="Thoren M.H."/>
            <person name="Johannesson H."/>
        </authorList>
    </citation>
    <scope>NUCLEOTIDE SEQUENCE</scope>
    <source>
        <strain evidence="2">PSN4</strain>
    </source>
</reference>
<comment type="caution">
    <text evidence="2">The sequence shown here is derived from an EMBL/GenBank/DDBJ whole genome shotgun (WGS) entry which is preliminary data.</text>
</comment>
<evidence type="ECO:0000313" key="2">
    <source>
        <dbReference type="EMBL" id="KAK1751036.1"/>
    </source>
</evidence>
<dbReference type="InterPro" id="IPR019410">
    <property type="entry name" value="Methyltransf_16"/>
</dbReference>
<dbReference type="EMBL" id="MU839843">
    <property type="protein sequence ID" value="KAK1751036.1"/>
    <property type="molecule type" value="Genomic_DNA"/>
</dbReference>
<feature type="region of interest" description="Disordered" evidence="1">
    <location>
        <begin position="55"/>
        <end position="97"/>
    </location>
</feature>
<proteinExistence type="predicted"/>
<dbReference type="Pfam" id="PF10294">
    <property type="entry name" value="Methyltransf_16"/>
    <property type="match status" value="1"/>
</dbReference>
<organism evidence="2 3">
    <name type="scientific">Echria macrotheca</name>
    <dbReference type="NCBI Taxonomy" id="438768"/>
    <lineage>
        <taxon>Eukaryota</taxon>
        <taxon>Fungi</taxon>
        <taxon>Dikarya</taxon>
        <taxon>Ascomycota</taxon>
        <taxon>Pezizomycotina</taxon>
        <taxon>Sordariomycetes</taxon>
        <taxon>Sordariomycetidae</taxon>
        <taxon>Sordariales</taxon>
        <taxon>Schizotheciaceae</taxon>
        <taxon>Echria</taxon>
    </lineage>
</organism>
<dbReference type="Proteomes" id="UP001239445">
    <property type="component" value="Unassembled WGS sequence"/>
</dbReference>
<name>A0AAJ0B3M0_9PEZI</name>
<sequence>MRPAAGRPLPPTSSLPSLRRLDELTESRLFSALDDLFAIYCPVSVPKLAFEHVSKPSRRSLLNQPPPLTDSGYNSGYPSDNEDDDDEKDSPEGHLAPIRTDELERAFAIKWLERLVSCAADEDPRPACFSSDEAQQSVLEQAADLLVALLNPVHDGVDHPDENQDEEDGFWREFTFAMPDRLIPITVRLNDGLAGAADHTDVGLQTWGASIVLCRMLCESPSRFGVTRDNLGPSPKIVELGAGTGLVSLCLGQLFPRLGIEQVSVVATDYHPSVIANLERNIAANSVDGTSPVQACVLDWADTKLEGPMQEVKADMIIATDVVYAPEHAAMLYDCASRILAPGGTFWLLQTVRQNGRHGDHADSVEPVFGDRALDEKPGVLKILSSERLEKVDGVGRGDETFYRLFRIGRDA</sequence>
<protein>
    <submittedName>
        <fullName evidence="2">Methyltransferase-domain-containing protein</fullName>
    </submittedName>
</protein>
<dbReference type="AlphaFoldDB" id="A0AAJ0B3M0"/>
<dbReference type="CDD" id="cd02440">
    <property type="entry name" value="AdoMet_MTases"/>
    <property type="match status" value="1"/>
</dbReference>
<feature type="compositionally biased region" description="Acidic residues" evidence="1">
    <location>
        <begin position="80"/>
        <end position="89"/>
    </location>
</feature>
<dbReference type="InterPro" id="IPR029063">
    <property type="entry name" value="SAM-dependent_MTases_sf"/>
</dbReference>
<dbReference type="GO" id="GO:0032259">
    <property type="term" value="P:methylation"/>
    <property type="evidence" value="ECO:0007669"/>
    <property type="project" value="UniProtKB-KW"/>
</dbReference>
<gene>
    <name evidence="2" type="ORF">QBC47DRAFT_392106</name>
</gene>
<evidence type="ECO:0000313" key="3">
    <source>
        <dbReference type="Proteomes" id="UP001239445"/>
    </source>
</evidence>
<dbReference type="Gene3D" id="3.40.50.150">
    <property type="entry name" value="Vaccinia Virus protein VP39"/>
    <property type="match status" value="1"/>
</dbReference>
<keyword evidence="2" id="KW-0489">Methyltransferase</keyword>
<keyword evidence="2" id="KW-0808">Transferase</keyword>
<dbReference type="SUPFAM" id="SSF53335">
    <property type="entry name" value="S-adenosyl-L-methionine-dependent methyltransferases"/>
    <property type="match status" value="1"/>
</dbReference>
<dbReference type="GO" id="GO:0008757">
    <property type="term" value="F:S-adenosylmethionine-dependent methyltransferase activity"/>
    <property type="evidence" value="ECO:0007669"/>
    <property type="project" value="UniProtKB-ARBA"/>
</dbReference>
<dbReference type="PANTHER" id="PTHR14614">
    <property type="entry name" value="HEPATOCELLULAR CARCINOMA-ASSOCIATED ANTIGEN"/>
    <property type="match status" value="1"/>
</dbReference>
<evidence type="ECO:0000256" key="1">
    <source>
        <dbReference type="SAM" id="MobiDB-lite"/>
    </source>
</evidence>
<accession>A0AAJ0B3M0</accession>